<dbReference type="Gene3D" id="1.25.40.10">
    <property type="entry name" value="Tetratricopeptide repeat domain"/>
    <property type="match status" value="1"/>
</dbReference>
<evidence type="ECO:0000313" key="1">
    <source>
        <dbReference type="EMBL" id="QPC43150.1"/>
    </source>
</evidence>
<dbReference type="InterPro" id="IPR011990">
    <property type="entry name" value="TPR-like_helical_dom_sf"/>
</dbReference>
<keyword evidence="2" id="KW-1185">Reference proteome</keyword>
<proteinExistence type="predicted"/>
<dbReference type="EMBL" id="CP058214">
    <property type="protein sequence ID" value="QPC43150.1"/>
    <property type="molecule type" value="Genomic_DNA"/>
</dbReference>
<dbReference type="Proteomes" id="UP000593594">
    <property type="component" value="Chromosome"/>
</dbReference>
<dbReference type="AlphaFoldDB" id="A0A7S8C4A5"/>
<name>A0A7S8C4A5_9HYPH</name>
<dbReference type="SUPFAM" id="SSF48452">
    <property type="entry name" value="TPR-like"/>
    <property type="match status" value="1"/>
</dbReference>
<accession>A0A7S8C4A5</accession>
<dbReference type="RefSeq" id="WP_213160511.1">
    <property type="nucleotide sequence ID" value="NZ_CP058214.1"/>
</dbReference>
<evidence type="ECO:0000313" key="2">
    <source>
        <dbReference type="Proteomes" id="UP000593594"/>
    </source>
</evidence>
<dbReference type="Pfam" id="PF06041">
    <property type="entry name" value="DUF924"/>
    <property type="match status" value="1"/>
</dbReference>
<reference evidence="1 2" key="1">
    <citation type="submission" date="2020-06" db="EMBL/GenBank/DDBJ databases">
        <title>Genome sequence of 2 isolates from Red Sea Mangroves.</title>
        <authorList>
            <person name="Sefrji F."/>
            <person name="Michoud G."/>
            <person name="Merlino G."/>
            <person name="Daffonchio D."/>
        </authorList>
    </citation>
    <scope>NUCLEOTIDE SEQUENCE [LARGE SCALE GENOMIC DNA]</scope>
    <source>
        <strain evidence="1 2">R1DC25</strain>
    </source>
</reference>
<dbReference type="KEGG" id="kmn:HW532_10875"/>
<gene>
    <name evidence="1" type="ORF">HW532_10875</name>
</gene>
<protein>
    <submittedName>
        <fullName evidence="1">DUF924 domain-containing protein</fullName>
    </submittedName>
</protein>
<sequence>MTDPLSPRDVLDFWFAQEPETHFKADPAFDEEIRARFGAAHEAALDGAFDGWAETPDGALALIILLDQFARNIHRDTPAMFAADAKALSLARAAVEAGQDLELPAPARSWIYMPFMHSEALDDQDRCIVLCERSGLDDTLHWAKVHADIIRRFGRFPHRNDILGRTSLAEERVFLANGGFNG</sequence>
<organism evidence="1 2">
    <name type="scientific">Kaustia mangrovi</name>
    <dbReference type="NCBI Taxonomy" id="2593653"/>
    <lineage>
        <taxon>Bacteria</taxon>
        <taxon>Pseudomonadati</taxon>
        <taxon>Pseudomonadota</taxon>
        <taxon>Alphaproteobacteria</taxon>
        <taxon>Hyphomicrobiales</taxon>
        <taxon>Parvibaculaceae</taxon>
        <taxon>Kaustia</taxon>
    </lineage>
</organism>
<dbReference type="InterPro" id="IPR010323">
    <property type="entry name" value="DUF924"/>
</dbReference>
<dbReference type="Gene3D" id="1.20.58.320">
    <property type="entry name" value="TPR-like"/>
    <property type="match status" value="1"/>
</dbReference>